<proteinExistence type="inferred from homology"/>
<keyword evidence="4" id="KW-0808">Transferase</keyword>
<dbReference type="InterPro" id="IPR015422">
    <property type="entry name" value="PyrdxlP-dep_Trfase_small"/>
</dbReference>
<gene>
    <name evidence="4" type="ORF">F4X14_14895</name>
</gene>
<dbReference type="AlphaFoldDB" id="A0A6B1D9P2"/>
<dbReference type="CDD" id="cd00610">
    <property type="entry name" value="OAT_like"/>
    <property type="match status" value="1"/>
</dbReference>
<dbReference type="SUPFAM" id="SSF53383">
    <property type="entry name" value="PLP-dependent transferases"/>
    <property type="match status" value="1"/>
</dbReference>
<dbReference type="InterPro" id="IPR015421">
    <property type="entry name" value="PyrdxlP-dep_Trfase_major"/>
</dbReference>
<evidence type="ECO:0000256" key="2">
    <source>
        <dbReference type="ARBA" id="ARBA00022898"/>
    </source>
</evidence>
<accession>A0A6B1D9P2</accession>
<comment type="cofactor">
    <cofactor evidence="1">
        <name>pyridoxal 5'-phosphate</name>
        <dbReference type="ChEBI" id="CHEBI:597326"/>
    </cofactor>
</comment>
<dbReference type="GO" id="GO:0030170">
    <property type="term" value="F:pyridoxal phosphate binding"/>
    <property type="evidence" value="ECO:0007669"/>
    <property type="project" value="InterPro"/>
</dbReference>
<dbReference type="PANTHER" id="PTHR43713:SF3">
    <property type="entry name" value="GLUTAMATE-1-SEMIALDEHYDE 2,1-AMINOMUTASE 1, CHLOROPLASTIC-RELATED"/>
    <property type="match status" value="1"/>
</dbReference>
<dbReference type="PANTHER" id="PTHR43713">
    <property type="entry name" value="GLUTAMATE-1-SEMIALDEHYDE 2,1-AMINOMUTASE"/>
    <property type="match status" value="1"/>
</dbReference>
<comment type="caution">
    <text evidence="4">The sequence shown here is derived from an EMBL/GenBank/DDBJ whole genome shotgun (WGS) entry which is preliminary data.</text>
</comment>
<name>A0A6B1D9P2_9CHLR</name>
<comment type="similarity">
    <text evidence="3">Belongs to the class-III pyridoxal-phosphate-dependent aminotransferase family.</text>
</comment>
<dbReference type="Gene3D" id="3.40.640.10">
    <property type="entry name" value="Type I PLP-dependent aspartate aminotransferase-like (Major domain)"/>
    <property type="match status" value="1"/>
</dbReference>
<dbReference type="GO" id="GO:0008483">
    <property type="term" value="F:transaminase activity"/>
    <property type="evidence" value="ECO:0007669"/>
    <property type="project" value="UniProtKB-KW"/>
</dbReference>
<dbReference type="InterPro" id="IPR005814">
    <property type="entry name" value="Aminotrans_3"/>
</dbReference>
<evidence type="ECO:0000256" key="1">
    <source>
        <dbReference type="ARBA" id="ARBA00001933"/>
    </source>
</evidence>
<reference evidence="4" key="1">
    <citation type="submission" date="2019-09" db="EMBL/GenBank/DDBJ databases">
        <title>Characterisation of the sponge microbiome using genome-centric metagenomics.</title>
        <authorList>
            <person name="Engelberts J.P."/>
            <person name="Robbins S.J."/>
            <person name="De Goeij J.M."/>
            <person name="Aranda M."/>
            <person name="Bell S.C."/>
            <person name="Webster N.S."/>
        </authorList>
    </citation>
    <scope>NUCLEOTIDE SEQUENCE</scope>
    <source>
        <strain evidence="4">SB0661_bin_32</strain>
    </source>
</reference>
<organism evidence="4">
    <name type="scientific">Caldilineaceae bacterium SB0661_bin_32</name>
    <dbReference type="NCBI Taxonomy" id="2605255"/>
    <lineage>
        <taxon>Bacteria</taxon>
        <taxon>Bacillati</taxon>
        <taxon>Chloroflexota</taxon>
        <taxon>Caldilineae</taxon>
        <taxon>Caldilineales</taxon>
        <taxon>Caldilineaceae</taxon>
    </lineage>
</organism>
<sequence length="427" mass="46810">MSKADDLYEFASGYLVGGLCGSGRLNHALGQPFYVTQGEGSKVYDLEGREYVDLHMSFGASFLGHGHPKVRAAIAKALDLGIICSHETPYHSQLAKKLVDILPCADLVRFTMSGTETTYYLLRLAREYTGKDKIVKFEGHFHGYHDYLQYNHSPASGQGLPRIRRESGGVPNGLDELVIVLPFNDLKRLEETLDRRSDEIAAVILEPINYNSGGIRPRPGYLEAMRDLTTANDVVLIFDEILSAFRTGPGCAQAYLGVTPDLCAVGKALGGGMPISVFAGKREIMADIAPLGQAQHSGTYPGHLTAVMAANAVLDEITQFDFYEKLLGRCDDLYEGIREIIARTGVRCWLQAIGAEFCLLFGLDEEPTDYATVAQSDTRLLHQFCAAALRHGIHFHSGLHLSMSSAHTKEDVDRALEGIEAAMREIV</sequence>
<dbReference type="Gene3D" id="3.90.1150.10">
    <property type="entry name" value="Aspartate Aminotransferase, domain 1"/>
    <property type="match status" value="1"/>
</dbReference>
<dbReference type="InterPro" id="IPR015424">
    <property type="entry name" value="PyrdxlP-dep_Trfase"/>
</dbReference>
<evidence type="ECO:0000256" key="3">
    <source>
        <dbReference type="RuleBase" id="RU003560"/>
    </source>
</evidence>
<dbReference type="Pfam" id="PF00202">
    <property type="entry name" value="Aminotran_3"/>
    <property type="match status" value="1"/>
</dbReference>
<keyword evidence="2 3" id="KW-0663">Pyridoxal phosphate</keyword>
<protein>
    <submittedName>
        <fullName evidence="4">Aspartate aminotransferase family protein</fullName>
    </submittedName>
</protein>
<evidence type="ECO:0000313" key="4">
    <source>
        <dbReference type="EMBL" id="MYC96249.1"/>
    </source>
</evidence>
<keyword evidence="4" id="KW-0032">Aminotransferase</keyword>
<dbReference type="EMBL" id="VXMH01000076">
    <property type="protein sequence ID" value="MYC96249.1"/>
    <property type="molecule type" value="Genomic_DNA"/>
</dbReference>